<dbReference type="SUPFAM" id="SSF81301">
    <property type="entry name" value="Nucleotidyltransferase"/>
    <property type="match status" value="1"/>
</dbReference>
<dbReference type="Proteomes" id="UP001188597">
    <property type="component" value="Unassembled WGS sequence"/>
</dbReference>
<evidence type="ECO:0000313" key="9">
    <source>
        <dbReference type="Proteomes" id="UP001188597"/>
    </source>
</evidence>
<evidence type="ECO:0000259" key="6">
    <source>
        <dbReference type="Pfam" id="PF01743"/>
    </source>
</evidence>
<dbReference type="Pfam" id="PF01743">
    <property type="entry name" value="PolyA_pol"/>
    <property type="match status" value="2"/>
</dbReference>
<comment type="similarity">
    <text evidence="1 4">Belongs to the tRNA nucleotidyltransferase/poly(A) polymerase family.</text>
</comment>
<evidence type="ECO:0000256" key="5">
    <source>
        <dbReference type="SAM" id="MobiDB-lite"/>
    </source>
</evidence>
<dbReference type="InterPro" id="IPR032828">
    <property type="entry name" value="PolyA_RNA-bd"/>
</dbReference>
<dbReference type="EMBL" id="JAVXUP010002064">
    <property type="protein sequence ID" value="KAK3005925.1"/>
    <property type="molecule type" value="Genomic_DNA"/>
</dbReference>
<feature type="domain" description="Poly A polymerase head" evidence="6">
    <location>
        <begin position="153"/>
        <end position="254"/>
    </location>
</feature>
<organism evidence="8 9">
    <name type="scientific">Escallonia herrerae</name>
    <dbReference type="NCBI Taxonomy" id="1293975"/>
    <lineage>
        <taxon>Eukaryota</taxon>
        <taxon>Viridiplantae</taxon>
        <taxon>Streptophyta</taxon>
        <taxon>Embryophyta</taxon>
        <taxon>Tracheophyta</taxon>
        <taxon>Spermatophyta</taxon>
        <taxon>Magnoliopsida</taxon>
        <taxon>eudicotyledons</taxon>
        <taxon>Gunneridae</taxon>
        <taxon>Pentapetalae</taxon>
        <taxon>asterids</taxon>
        <taxon>campanulids</taxon>
        <taxon>Escalloniales</taxon>
        <taxon>Escalloniaceae</taxon>
        <taxon>Escallonia</taxon>
    </lineage>
</organism>
<feature type="domain" description="tRNA nucleotidyltransferase/poly(A) polymerase RNA and SrmB- binding" evidence="7">
    <location>
        <begin position="281"/>
        <end position="343"/>
    </location>
</feature>
<dbReference type="Gene3D" id="1.10.3090.10">
    <property type="entry name" value="cca-adding enzyme, domain 2"/>
    <property type="match status" value="1"/>
</dbReference>
<proteinExistence type="inferred from homology"/>
<evidence type="ECO:0000256" key="2">
    <source>
        <dbReference type="ARBA" id="ARBA00022679"/>
    </source>
</evidence>
<dbReference type="Pfam" id="PF12627">
    <property type="entry name" value="PolyA_pol_RNAbd"/>
    <property type="match status" value="1"/>
</dbReference>
<dbReference type="GO" id="GO:0003723">
    <property type="term" value="F:RNA binding"/>
    <property type="evidence" value="ECO:0007669"/>
    <property type="project" value="UniProtKB-KW"/>
</dbReference>
<dbReference type="PANTHER" id="PTHR43051">
    <property type="entry name" value="POLYNUCLEOTIDE ADENYLYLTRANSFERASE FAMILY PROTEIN"/>
    <property type="match status" value="1"/>
</dbReference>
<dbReference type="GO" id="GO:0016779">
    <property type="term" value="F:nucleotidyltransferase activity"/>
    <property type="evidence" value="ECO:0007669"/>
    <property type="project" value="InterPro"/>
</dbReference>
<dbReference type="PANTHER" id="PTHR43051:SF1">
    <property type="entry name" value="POLYNUCLEOTIDE ADENYLYLTRANSFERASE FAMILY PROTEIN"/>
    <property type="match status" value="1"/>
</dbReference>
<dbReference type="InterPro" id="IPR052191">
    <property type="entry name" value="tRNA_ntf/polyA_polymerase_I"/>
</dbReference>
<keyword evidence="9" id="KW-1185">Reference proteome</keyword>
<dbReference type="CDD" id="cd05398">
    <property type="entry name" value="NT_ClassII-CCAase"/>
    <property type="match status" value="1"/>
</dbReference>
<sequence length="744" mass="84394">MVIPFRRTALTSRLKGLLTSQRFNHSVVEGEPQARTSAGTGSNLVHKQGQINFSKWRMVDSRTVGLTQSMISESSWIVLKILQSKGFEAYLVGGCVRDLLLNKVPKDFDVITTAALEKVSCHCFKFFDSPVSCYKGRIGCKSKLTVVLLGHKLQIRKQFHRSEIVGRRFPICRVHVKGSVIEVSSFETLAQNSERKEKYLVSKMPKGCEELDLLRWKNSMRRDFTINSLFFNPFLNKIYDYANGMVDLESLKLRTLVPAQLSFKEDRARILRGLRIAARLGLSFTKETERAIHEFSPSLLSLSKSRIMMELNSMLSYGAAEPSLCLLQRFNLLEILLPFHAAYLAQQSNDSDQSSTMLMHMGPVVGLLAFHLALVNYPQQRLVVLAFASVLYHGKWKQGVEVARQHTQAQYRFVPEISEADDFISDDVLAEKVAELALLVQDSVNILTDADSLLQTMERFPGFPCPGLVFVSKNKGKDAGELFNVLVHNAESHTVGRKNFEIDYRLLGDGNACEERFVLGKIIMDTMGCVVQGEVTEEEKDNLHASDPEEMVGLIEEVGSEKRHTVAKADRRRTVSSSKLKQDSAQNQKLICKTSRFLNRRVIKKQKKIINGKPEEMAEKDQNSVENKNDYELARIGENVIRFEDSCLSQDYSAETPEGKIITMQENEKKKGERQLGQQEITRKKKKLAGNENHWERVEKPSKVVEQIKCLLSPDDARELLKTVEKLSEDNIKLSKSHLHLHKM</sequence>
<feature type="domain" description="Poly A polymerase head" evidence="6">
    <location>
        <begin position="89"/>
        <end position="120"/>
    </location>
</feature>
<evidence type="ECO:0000256" key="4">
    <source>
        <dbReference type="RuleBase" id="RU003953"/>
    </source>
</evidence>
<dbReference type="GO" id="GO:0001680">
    <property type="term" value="P:tRNA 3'-terminal CCA addition"/>
    <property type="evidence" value="ECO:0007669"/>
    <property type="project" value="UniProtKB-ARBA"/>
</dbReference>
<comment type="caution">
    <text evidence="8">The sequence shown here is derived from an EMBL/GenBank/DDBJ whole genome shotgun (WGS) entry which is preliminary data.</text>
</comment>
<keyword evidence="2 4" id="KW-0808">Transferase</keyword>
<dbReference type="SUPFAM" id="SSF81891">
    <property type="entry name" value="Poly A polymerase C-terminal region-like"/>
    <property type="match status" value="1"/>
</dbReference>
<feature type="non-terminal residue" evidence="8">
    <location>
        <position position="1"/>
    </location>
</feature>
<evidence type="ECO:0000313" key="8">
    <source>
        <dbReference type="EMBL" id="KAK3005925.1"/>
    </source>
</evidence>
<accession>A0AA89AKS2</accession>
<feature type="region of interest" description="Disordered" evidence="5">
    <location>
        <begin position="668"/>
        <end position="688"/>
    </location>
</feature>
<reference evidence="8" key="1">
    <citation type="submission" date="2022-12" db="EMBL/GenBank/DDBJ databases">
        <title>Draft genome assemblies for two species of Escallonia (Escalloniales).</title>
        <authorList>
            <person name="Chanderbali A."/>
            <person name="Dervinis C."/>
            <person name="Anghel I."/>
            <person name="Soltis D."/>
            <person name="Soltis P."/>
            <person name="Zapata F."/>
        </authorList>
    </citation>
    <scope>NUCLEOTIDE SEQUENCE</scope>
    <source>
        <strain evidence="8">UCBG64.0493</strain>
        <tissue evidence="8">Leaf</tissue>
    </source>
</reference>
<dbReference type="GO" id="GO:0000166">
    <property type="term" value="F:nucleotide binding"/>
    <property type="evidence" value="ECO:0007669"/>
    <property type="project" value="UniProtKB-KW"/>
</dbReference>
<protein>
    <submittedName>
        <fullName evidence="8">Uncharacterized protein</fullName>
    </submittedName>
</protein>
<keyword evidence="3" id="KW-0547">Nucleotide-binding</keyword>
<name>A0AA89AKS2_9ASTE</name>
<dbReference type="InterPro" id="IPR043519">
    <property type="entry name" value="NT_sf"/>
</dbReference>
<evidence type="ECO:0000259" key="7">
    <source>
        <dbReference type="Pfam" id="PF12627"/>
    </source>
</evidence>
<keyword evidence="4" id="KW-0694">RNA-binding</keyword>
<dbReference type="Gene3D" id="3.30.460.10">
    <property type="entry name" value="Beta Polymerase, domain 2"/>
    <property type="match status" value="1"/>
</dbReference>
<dbReference type="InterPro" id="IPR002646">
    <property type="entry name" value="PolA_pol_head_dom"/>
</dbReference>
<dbReference type="AlphaFoldDB" id="A0AA89AKS2"/>
<evidence type="ECO:0000256" key="1">
    <source>
        <dbReference type="ARBA" id="ARBA00007265"/>
    </source>
</evidence>
<evidence type="ECO:0000256" key="3">
    <source>
        <dbReference type="ARBA" id="ARBA00022741"/>
    </source>
</evidence>
<gene>
    <name evidence="8" type="ORF">RJ639_017798</name>
</gene>